<organism evidence="5 6">
    <name type="scientific">Veronia nyctiphanis</name>
    <dbReference type="NCBI Taxonomy" id="1278244"/>
    <lineage>
        <taxon>Bacteria</taxon>
        <taxon>Pseudomonadati</taxon>
        <taxon>Pseudomonadota</taxon>
        <taxon>Gammaproteobacteria</taxon>
        <taxon>Vibrionales</taxon>
        <taxon>Vibrionaceae</taxon>
        <taxon>Veronia</taxon>
    </lineage>
</organism>
<keyword evidence="1" id="KW-0805">Transcription regulation</keyword>
<dbReference type="SUPFAM" id="SSF46689">
    <property type="entry name" value="Homeodomain-like"/>
    <property type="match status" value="1"/>
</dbReference>
<evidence type="ECO:0000259" key="4">
    <source>
        <dbReference type="PROSITE" id="PS01124"/>
    </source>
</evidence>
<dbReference type="Pfam" id="PF12833">
    <property type="entry name" value="HTH_18"/>
    <property type="match status" value="1"/>
</dbReference>
<keyword evidence="3" id="KW-0804">Transcription</keyword>
<comment type="caution">
    <text evidence="5">The sequence shown here is derived from an EMBL/GenBank/DDBJ whole genome shotgun (WGS) entry which is preliminary data.</text>
</comment>
<evidence type="ECO:0000256" key="3">
    <source>
        <dbReference type="ARBA" id="ARBA00023163"/>
    </source>
</evidence>
<dbReference type="Gene3D" id="1.10.10.60">
    <property type="entry name" value="Homeodomain-like"/>
    <property type="match status" value="1"/>
</dbReference>
<dbReference type="SUPFAM" id="SSF51215">
    <property type="entry name" value="Regulatory protein AraC"/>
    <property type="match status" value="1"/>
</dbReference>
<dbReference type="SMART" id="SM00342">
    <property type="entry name" value="HTH_ARAC"/>
    <property type="match status" value="1"/>
</dbReference>
<gene>
    <name evidence="5" type="ORF">CS022_13120</name>
</gene>
<name>A0A4Q0YUS9_9GAMM</name>
<dbReference type="GO" id="GO:0043565">
    <property type="term" value="F:sequence-specific DNA binding"/>
    <property type="evidence" value="ECO:0007669"/>
    <property type="project" value="InterPro"/>
</dbReference>
<dbReference type="AlphaFoldDB" id="A0A4Q0YUS9"/>
<dbReference type="PANTHER" id="PTHR43280:SF32">
    <property type="entry name" value="TRANSCRIPTIONAL REGULATORY PROTEIN"/>
    <property type="match status" value="1"/>
</dbReference>
<dbReference type="InterPro" id="IPR037923">
    <property type="entry name" value="HTH-like"/>
</dbReference>
<protein>
    <submittedName>
        <fullName evidence="5">AraC family transcriptional regulator</fullName>
    </submittedName>
</protein>
<keyword evidence="6" id="KW-1185">Reference proteome</keyword>
<proteinExistence type="predicted"/>
<sequence length="296" mass="34132">MPIPQLNFRHIPSLREEIEVVDLTDLRLREAVEHCPSQPHRISFFSLIFFEGGEGNHMIDFANIPFRQGTVISLQKGQVNAFDFASMPTGKALVFTQAYIENVMTNMRLPEFSPLHLVSNHTPSLQLNHNDLSRFLVLLSQIDAELKAKNSDPLIVMYLFSALTLFHKRFEHQYDAASLTASQRRIFSRFSSLLEKNCNVSRDANWYAEQLSTTYKTLNQVVKKSTELSAKQMIDAYTVIEMKRRLALTQVTSKELAYDFNFDDQSNFIKYFKKLTGNTPHAFRQQYLKTYGPACE</sequence>
<dbReference type="PROSITE" id="PS01124">
    <property type="entry name" value="HTH_ARAC_FAMILY_2"/>
    <property type="match status" value="1"/>
</dbReference>
<accession>A0A4Q0YUS9</accession>
<dbReference type="InterPro" id="IPR018060">
    <property type="entry name" value="HTH_AraC"/>
</dbReference>
<evidence type="ECO:0000256" key="1">
    <source>
        <dbReference type="ARBA" id="ARBA00023015"/>
    </source>
</evidence>
<keyword evidence="2" id="KW-0238">DNA-binding</keyword>
<feature type="domain" description="HTH araC/xylS-type" evidence="4">
    <location>
        <begin position="188"/>
        <end position="286"/>
    </location>
</feature>
<dbReference type="Proteomes" id="UP000290287">
    <property type="component" value="Unassembled WGS sequence"/>
</dbReference>
<dbReference type="PANTHER" id="PTHR43280">
    <property type="entry name" value="ARAC-FAMILY TRANSCRIPTIONAL REGULATOR"/>
    <property type="match status" value="1"/>
</dbReference>
<dbReference type="GO" id="GO:0003700">
    <property type="term" value="F:DNA-binding transcription factor activity"/>
    <property type="evidence" value="ECO:0007669"/>
    <property type="project" value="InterPro"/>
</dbReference>
<reference evidence="5 6" key="1">
    <citation type="submission" date="2017-10" db="EMBL/GenBank/DDBJ databases">
        <title>Nyctiphanis sp. nov., isolated from the stomach of the euphausiid Nyctiphanes simplex (Hansen, 1911) in the Gulf of California.</title>
        <authorList>
            <person name="Gomez-Gil B."/>
            <person name="Aguilar-Mendez M."/>
            <person name="Lopez-Cortes A."/>
            <person name="Gomez-Gutierrez J."/>
            <person name="Roque A."/>
            <person name="Lang E."/>
            <person name="Gonzalez-Castillo A."/>
        </authorList>
    </citation>
    <scope>NUCLEOTIDE SEQUENCE [LARGE SCALE GENOMIC DNA]</scope>
    <source>
        <strain evidence="5 6">CAIM 600</strain>
    </source>
</reference>
<evidence type="ECO:0000313" key="6">
    <source>
        <dbReference type="Proteomes" id="UP000290287"/>
    </source>
</evidence>
<evidence type="ECO:0000313" key="5">
    <source>
        <dbReference type="EMBL" id="RXJ72801.1"/>
    </source>
</evidence>
<evidence type="ECO:0000256" key="2">
    <source>
        <dbReference type="ARBA" id="ARBA00023125"/>
    </source>
</evidence>
<dbReference type="EMBL" id="PEIB01000015">
    <property type="protein sequence ID" value="RXJ72801.1"/>
    <property type="molecule type" value="Genomic_DNA"/>
</dbReference>
<dbReference type="OrthoDB" id="9814125at2"/>
<dbReference type="InterPro" id="IPR009057">
    <property type="entry name" value="Homeodomain-like_sf"/>
</dbReference>